<dbReference type="STRING" id="1229727.Ga0080559_TMP3197"/>
<evidence type="ECO:0000313" key="3">
    <source>
        <dbReference type="Proteomes" id="UP000186559"/>
    </source>
</evidence>
<name>A0A1U7D795_9RHOB</name>
<feature type="region of interest" description="Disordered" evidence="1">
    <location>
        <begin position="1"/>
        <end position="42"/>
    </location>
</feature>
<organism evidence="2 3">
    <name type="scientific">Salipiger profundus</name>
    <dbReference type="NCBI Taxonomy" id="1229727"/>
    <lineage>
        <taxon>Bacteria</taxon>
        <taxon>Pseudomonadati</taxon>
        <taxon>Pseudomonadota</taxon>
        <taxon>Alphaproteobacteria</taxon>
        <taxon>Rhodobacterales</taxon>
        <taxon>Roseobacteraceae</taxon>
        <taxon>Salipiger</taxon>
    </lineage>
</organism>
<dbReference type="AlphaFoldDB" id="A0A1U7D795"/>
<sequence precursor="true">MVHDLCFLKSGTEGGGPSRVHRPGADPPANEEERQPDQVTYA</sequence>
<protein>
    <submittedName>
        <fullName evidence="2">Uncharacterized protein</fullName>
    </submittedName>
</protein>
<accession>A0A1U7D795</accession>
<proteinExistence type="predicted"/>
<keyword evidence="3" id="KW-1185">Reference proteome</keyword>
<evidence type="ECO:0000256" key="1">
    <source>
        <dbReference type="SAM" id="MobiDB-lite"/>
    </source>
</evidence>
<dbReference type="EMBL" id="CP014796">
    <property type="protein sequence ID" value="APX23993.1"/>
    <property type="molecule type" value="Genomic_DNA"/>
</dbReference>
<dbReference type="KEGG" id="tpro:Ga0080559_TMP3197"/>
<dbReference type="Proteomes" id="UP000186559">
    <property type="component" value="Chromosome"/>
</dbReference>
<reference evidence="2 3" key="1">
    <citation type="submission" date="2016-03" db="EMBL/GenBank/DDBJ databases">
        <title>Deep-sea bacteria in the southern Pacific.</title>
        <authorList>
            <person name="Tang K."/>
        </authorList>
    </citation>
    <scope>NUCLEOTIDE SEQUENCE [LARGE SCALE GENOMIC DNA]</scope>
    <source>
        <strain evidence="2 3">JLT2016</strain>
    </source>
</reference>
<evidence type="ECO:0000313" key="2">
    <source>
        <dbReference type="EMBL" id="APX23993.1"/>
    </source>
</evidence>
<gene>
    <name evidence="2" type="ORF">Ga0080559_TMP3197</name>
</gene>